<gene>
    <name evidence="1" type="ORF">DSM5745_09266</name>
</gene>
<sequence length="137" mass="15848">MANQLYETTYTRSVGCRPVAGPQILWLYEVEKNEAKRDAIEKLCSEAGRRKRFPLVWIRKGDHSETVVWEVSEEGTLVKTIEKRASHITALMGRSEEFEYAAHILGTWKMIRMTAPALSHVVWRIRCRENPIEIGSF</sequence>
<protein>
    <submittedName>
        <fullName evidence="1">Uncharacterized protein</fullName>
    </submittedName>
</protein>
<dbReference type="RefSeq" id="XP_026600368.1">
    <property type="nucleotide sequence ID" value="XM_026751282.1"/>
</dbReference>
<evidence type="ECO:0000313" key="1">
    <source>
        <dbReference type="EMBL" id="RDW67400.1"/>
    </source>
</evidence>
<proteinExistence type="predicted"/>
<reference evidence="1 2" key="1">
    <citation type="journal article" date="2018" name="IMA Fungus">
        <title>IMA Genome-F 9: Draft genome sequence of Annulohypoxylon stygium, Aspergillus mulundensis, Berkeleyomyces basicola (syn. Thielaviopsis basicola), Ceratocystis smalleyi, two Cercospora beticola strains, Coleophoma cylindrospora, Fusarium fracticaudum, Phialophora cf. hyalina, and Morchella septimelata.</title>
        <authorList>
            <person name="Wingfield B.D."/>
            <person name="Bills G.F."/>
            <person name="Dong Y."/>
            <person name="Huang W."/>
            <person name="Nel W.J."/>
            <person name="Swalarsk-Parry B.S."/>
            <person name="Vaghefi N."/>
            <person name="Wilken P.M."/>
            <person name="An Z."/>
            <person name="de Beer Z.W."/>
            <person name="De Vos L."/>
            <person name="Chen L."/>
            <person name="Duong T.A."/>
            <person name="Gao Y."/>
            <person name="Hammerbacher A."/>
            <person name="Kikkert J.R."/>
            <person name="Li Y."/>
            <person name="Li H."/>
            <person name="Li K."/>
            <person name="Li Q."/>
            <person name="Liu X."/>
            <person name="Ma X."/>
            <person name="Naidoo K."/>
            <person name="Pethybridge S.J."/>
            <person name="Sun J."/>
            <person name="Steenkamp E.T."/>
            <person name="van der Nest M.A."/>
            <person name="van Wyk S."/>
            <person name="Wingfield M.J."/>
            <person name="Xiong C."/>
            <person name="Yue Q."/>
            <person name="Zhang X."/>
        </authorList>
    </citation>
    <scope>NUCLEOTIDE SEQUENCE [LARGE SCALE GENOMIC DNA]</scope>
    <source>
        <strain evidence="1 2">DSM 5745</strain>
    </source>
</reference>
<name>A0A3D8R0F3_9EURO</name>
<dbReference type="EMBL" id="PVWQ01000012">
    <property type="protein sequence ID" value="RDW67400.1"/>
    <property type="molecule type" value="Genomic_DNA"/>
</dbReference>
<keyword evidence="2" id="KW-1185">Reference proteome</keyword>
<dbReference type="AlphaFoldDB" id="A0A3D8R0F3"/>
<dbReference type="Proteomes" id="UP000256690">
    <property type="component" value="Unassembled WGS sequence"/>
</dbReference>
<evidence type="ECO:0000313" key="2">
    <source>
        <dbReference type="Proteomes" id="UP000256690"/>
    </source>
</evidence>
<accession>A0A3D8R0F3</accession>
<comment type="caution">
    <text evidence="1">The sequence shown here is derived from an EMBL/GenBank/DDBJ whole genome shotgun (WGS) entry which is preliminary data.</text>
</comment>
<dbReference type="GeneID" id="38119636"/>
<organism evidence="1 2">
    <name type="scientific">Aspergillus mulundensis</name>
    <dbReference type="NCBI Taxonomy" id="1810919"/>
    <lineage>
        <taxon>Eukaryota</taxon>
        <taxon>Fungi</taxon>
        <taxon>Dikarya</taxon>
        <taxon>Ascomycota</taxon>
        <taxon>Pezizomycotina</taxon>
        <taxon>Eurotiomycetes</taxon>
        <taxon>Eurotiomycetidae</taxon>
        <taxon>Eurotiales</taxon>
        <taxon>Aspergillaceae</taxon>
        <taxon>Aspergillus</taxon>
        <taxon>Aspergillus subgen. Nidulantes</taxon>
    </lineage>
</organism>